<feature type="non-terminal residue" evidence="2">
    <location>
        <position position="145"/>
    </location>
</feature>
<sequence>NDGSGSNNRNSGGFKVADKNRLSQGFFPGDYRNPDLGNPNGFIPDSNTSSNPSSASAPSATKPVSAVSLATTTPLKAKINELPRFQSNTRVYGSGSASASGGGGAKSGGATSSPPVSSSVNPFAKYQLYLRPSSSSEPVSPPSLT</sequence>
<reference evidence="2" key="1">
    <citation type="submission" date="2014-12" db="EMBL/GenBank/DDBJ databases">
        <title>Insight into the proteome of Arion vulgaris.</title>
        <authorList>
            <person name="Aradska J."/>
            <person name="Bulat T."/>
            <person name="Smidak R."/>
            <person name="Sarate P."/>
            <person name="Gangsoo J."/>
            <person name="Sialana F."/>
            <person name="Bilban M."/>
            <person name="Lubec G."/>
        </authorList>
    </citation>
    <scope>NUCLEOTIDE SEQUENCE</scope>
    <source>
        <tissue evidence="2">Skin</tissue>
    </source>
</reference>
<name>A0A0B6YJ19_9EUPU</name>
<feature type="compositionally biased region" description="Low complexity" evidence="1">
    <location>
        <begin position="108"/>
        <end position="119"/>
    </location>
</feature>
<organism evidence="2">
    <name type="scientific">Arion vulgaris</name>
    <dbReference type="NCBI Taxonomy" id="1028688"/>
    <lineage>
        <taxon>Eukaryota</taxon>
        <taxon>Metazoa</taxon>
        <taxon>Spiralia</taxon>
        <taxon>Lophotrochozoa</taxon>
        <taxon>Mollusca</taxon>
        <taxon>Gastropoda</taxon>
        <taxon>Heterobranchia</taxon>
        <taxon>Euthyneura</taxon>
        <taxon>Panpulmonata</taxon>
        <taxon>Eupulmonata</taxon>
        <taxon>Stylommatophora</taxon>
        <taxon>Helicina</taxon>
        <taxon>Arionoidea</taxon>
        <taxon>Arionidae</taxon>
        <taxon>Arion</taxon>
    </lineage>
</organism>
<feature type="compositionally biased region" description="Low complexity" evidence="1">
    <location>
        <begin position="46"/>
        <end position="66"/>
    </location>
</feature>
<dbReference type="EMBL" id="HACG01009289">
    <property type="protein sequence ID" value="CEK56154.1"/>
    <property type="molecule type" value="Transcribed_RNA"/>
</dbReference>
<feature type="non-terminal residue" evidence="2">
    <location>
        <position position="1"/>
    </location>
</feature>
<evidence type="ECO:0000256" key="1">
    <source>
        <dbReference type="SAM" id="MobiDB-lite"/>
    </source>
</evidence>
<protein>
    <submittedName>
        <fullName evidence="2">Uncharacterized protein</fullName>
    </submittedName>
</protein>
<feature type="region of interest" description="Disordered" evidence="1">
    <location>
        <begin position="1"/>
        <end position="66"/>
    </location>
</feature>
<proteinExistence type="predicted"/>
<evidence type="ECO:0000313" key="2">
    <source>
        <dbReference type="EMBL" id="CEK56154.1"/>
    </source>
</evidence>
<accession>A0A0B6YJ19</accession>
<gene>
    <name evidence="2" type="primary">ORF26933</name>
</gene>
<dbReference type="AlphaFoldDB" id="A0A0B6YJ19"/>
<feature type="compositionally biased region" description="Low complexity" evidence="1">
    <location>
        <begin position="1"/>
        <end position="13"/>
    </location>
</feature>
<feature type="region of interest" description="Disordered" evidence="1">
    <location>
        <begin position="80"/>
        <end position="119"/>
    </location>
</feature>